<evidence type="ECO:0000256" key="1">
    <source>
        <dbReference type="ARBA" id="ARBA00004429"/>
    </source>
</evidence>
<reference evidence="12" key="1">
    <citation type="submission" date="2018-09" db="EMBL/GenBank/DDBJ databases">
        <title>Paracoccus onubensis nov. sp. a moderate halophilic bacterium isolated from Gruta de las Maravillas (Aracena, Spain).</title>
        <authorList>
            <person name="Jurado V."/>
            <person name="Gutierrez-Patricio S."/>
            <person name="Gonzalez-Pimentel J.L."/>
            <person name="Miller A.Z."/>
            <person name="Laiz L."/>
            <person name="Saiz-Jimenez C."/>
        </authorList>
    </citation>
    <scope>NUCLEOTIDE SEQUENCE [LARGE SCALE GENOMIC DNA]</scope>
    <source>
        <strain evidence="12">DSM 26381</strain>
    </source>
</reference>
<evidence type="ECO:0000256" key="6">
    <source>
        <dbReference type="ARBA" id="ARBA00022989"/>
    </source>
</evidence>
<dbReference type="PANTHER" id="PTHR35011:SF2">
    <property type="entry name" value="2,3-DIKETO-L-GULONATE TRAP TRANSPORTER SMALL PERMEASE PROTEIN YIAM"/>
    <property type="match status" value="1"/>
</dbReference>
<keyword evidence="6 9" id="KW-1133">Transmembrane helix</keyword>
<proteinExistence type="inferred from homology"/>
<keyword evidence="12" id="KW-1185">Reference proteome</keyword>
<accession>A0A419AC48</accession>
<feature type="transmembrane region" description="Helical" evidence="9">
    <location>
        <begin position="31"/>
        <end position="50"/>
    </location>
</feature>
<comment type="function">
    <text evidence="9">Part of the tripartite ATP-independent periplasmic (TRAP) transport system.</text>
</comment>
<keyword evidence="3" id="KW-1003">Cell membrane</keyword>
<dbReference type="Pfam" id="PF04290">
    <property type="entry name" value="DctQ"/>
    <property type="match status" value="1"/>
</dbReference>
<feature type="domain" description="Tripartite ATP-independent periplasmic transporters DctQ component" evidence="10">
    <location>
        <begin position="40"/>
        <end position="186"/>
    </location>
</feature>
<organism evidence="11 12">
    <name type="scientific">Paracoccus siganidrum</name>
    <dbReference type="NCBI Taxonomy" id="1276757"/>
    <lineage>
        <taxon>Bacteria</taxon>
        <taxon>Pseudomonadati</taxon>
        <taxon>Pseudomonadota</taxon>
        <taxon>Alphaproteobacteria</taxon>
        <taxon>Rhodobacterales</taxon>
        <taxon>Paracoccaceae</taxon>
        <taxon>Paracoccus</taxon>
    </lineage>
</organism>
<evidence type="ECO:0000259" key="10">
    <source>
        <dbReference type="Pfam" id="PF04290"/>
    </source>
</evidence>
<evidence type="ECO:0000256" key="8">
    <source>
        <dbReference type="ARBA" id="ARBA00038436"/>
    </source>
</evidence>
<dbReference type="PANTHER" id="PTHR35011">
    <property type="entry name" value="2,3-DIKETO-L-GULONATE TRAP TRANSPORTER SMALL PERMEASE PROTEIN YIAM"/>
    <property type="match status" value="1"/>
</dbReference>
<dbReference type="Proteomes" id="UP000283587">
    <property type="component" value="Unassembled WGS sequence"/>
</dbReference>
<evidence type="ECO:0000256" key="9">
    <source>
        <dbReference type="RuleBase" id="RU369079"/>
    </source>
</evidence>
<dbReference type="EMBL" id="QZEW01000004">
    <property type="protein sequence ID" value="RJL21564.1"/>
    <property type="molecule type" value="Genomic_DNA"/>
</dbReference>
<comment type="subunit">
    <text evidence="9">The complex comprises the extracytoplasmic solute receptor protein and the two transmembrane proteins.</text>
</comment>
<evidence type="ECO:0000256" key="3">
    <source>
        <dbReference type="ARBA" id="ARBA00022475"/>
    </source>
</evidence>
<dbReference type="RefSeq" id="WP_119896413.1">
    <property type="nucleotide sequence ID" value="NZ_QNRC01000021.1"/>
</dbReference>
<sequence>MPRHPSPSAPPSRWSPLIRASEGLLVVERHAVAMLMALLSCAILLNVVTRYLGMPLYWIDELAVYCMVWLTFIGASTMTRLRLDFAVTMLTERLSPGAARLARIAATIVVVLFGIGLALMCWLWFEPLGIARAGFDAREFAGQTFNFIYTERTQTLNWSTWILYLILPIFALSMTVHGIANLLEDVGAVPRIQRATMINAEEAVS</sequence>
<evidence type="ECO:0000256" key="2">
    <source>
        <dbReference type="ARBA" id="ARBA00022448"/>
    </source>
</evidence>
<evidence type="ECO:0000313" key="12">
    <source>
        <dbReference type="Proteomes" id="UP000283587"/>
    </source>
</evidence>
<keyword evidence="7 9" id="KW-0472">Membrane</keyword>
<feature type="transmembrane region" description="Helical" evidence="9">
    <location>
        <begin position="161"/>
        <end position="183"/>
    </location>
</feature>
<dbReference type="GO" id="GO:0005886">
    <property type="term" value="C:plasma membrane"/>
    <property type="evidence" value="ECO:0007669"/>
    <property type="project" value="UniProtKB-SubCell"/>
</dbReference>
<keyword evidence="4 9" id="KW-0997">Cell inner membrane</keyword>
<keyword evidence="5 9" id="KW-0812">Transmembrane</keyword>
<dbReference type="GO" id="GO:0015740">
    <property type="term" value="P:C4-dicarboxylate transport"/>
    <property type="evidence" value="ECO:0007669"/>
    <property type="project" value="TreeGrafter"/>
</dbReference>
<evidence type="ECO:0000256" key="5">
    <source>
        <dbReference type="ARBA" id="ARBA00022692"/>
    </source>
</evidence>
<name>A0A419AC48_9RHOB</name>
<keyword evidence="2 9" id="KW-0813">Transport</keyword>
<comment type="subcellular location">
    <subcellularLocation>
        <location evidence="1 9">Cell inner membrane</location>
        <topology evidence="1 9">Multi-pass membrane protein</topology>
    </subcellularLocation>
</comment>
<feature type="transmembrane region" description="Helical" evidence="9">
    <location>
        <begin position="104"/>
        <end position="125"/>
    </location>
</feature>
<gene>
    <name evidence="11" type="ORF">D3P05_01170</name>
</gene>
<comment type="similarity">
    <text evidence="8 9">Belongs to the TRAP transporter small permease family.</text>
</comment>
<dbReference type="AlphaFoldDB" id="A0A419AC48"/>
<evidence type="ECO:0000256" key="7">
    <source>
        <dbReference type="ARBA" id="ARBA00023136"/>
    </source>
</evidence>
<evidence type="ECO:0000256" key="4">
    <source>
        <dbReference type="ARBA" id="ARBA00022519"/>
    </source>
</evidence>
<evidence type="ECO:0000313" key="11">
    <source>
        <dbReference type="EMBL" id="RJL21564.1"/>
    </source>
</evidence>
<dbReference type="InterPro" id="IPR007387">
    <property type="entry name" value="TRAP_DctQ"/>
</dbReference>
<protein>
    <recommendedName>
        <fullName evidence="9">TRAP transporter small permease protein</fullName>
    </recommendedName>
</protein>
<feature type="transmembrane region" description="Helical" evidence="9">
    <location>
        <begin position="62"/>
        <end position="83"/>
    </location>
</feature>
<dbReference type="OrthoDB" id="4964541at2"/>
<comment type="caution">
    <text evidence="11">The sequence shown here is derived from an EMBL/GenBank/DDBJ whole genome shotgun (WGS) entry which is preliminary data.</text>
</comment>
<dbReference type="GO" id="GO:0022857">
    <property type="term" value="F:transmembrane transporter activity"/>
    <property type="evidence" value="ECO:0007669"/>
    <property type="project" value="UniProtKB-UniRule"/>
</dbReference>
<dbReference type="InterPro" id="IPR055348">
    <property type="entry name" value="DctQ"/>
</dbReference>